<dbReference type="AlphaFoldDB" id="A0A6H5IJX4"/>
<keyword evidence="2" id="KW-1185">Reference proteome</keyword>
<sequence length="155" mass="18514">MRSKQFDERHRIDDDGRYRGYDSKLELVSGILSIIERLERKGYELNQSDALTIMNLFVKYKSFQKLEDIDDCWRSEKEFASRMKEHIIFPLIQNTGEYERELNETMMTPRFSTYDLVQLQPQEVSQIFTYKDFYKMDPGCSLREDTTIPIADQVL</sequence>
<reference evidence="1 2" key="1">
    <citation type="submission" date="2020-02" db="EMBL/GenBank/DDBJ databases">
        <authorList>
            <person name="Ferguson B K."/>
        </authorList>
    </citation>
    <scope>NUCLEOTIDE SEQUENCE [LARGE SCALE GENOMIC DNA]</scope>
</reference>
<evidence type="ECO:0000313" key="1">
    <source>
        <dbReference type="EMBL" id="CAB0037740.1"/>
    </source>
</evidence>
<accession>A0A6H5IJX4</accession>
<organism evidence="1 2">
    <name type="scientific">Trichogramma brassicae</name>
    <dbReference type="NCBI Taxonomy" id="86971"/>
    <lineage>
        <taxon>Eukaryota</taxon>
        <taxon>Metazoa</taxon>
        <taxon>Ecdysozoa</taxon>
        <taxon>Arthropoda</taxon>
        <taxon>Hexapoda</taxon>
        <taxon>Insecta</taxon>
        <taxon>Pterygota</taxon>
        <taxon>Neoptera</taxon>
        <taxon>Endopterygota</taxon>
        <taxon>Hymenoptera</taxon>
        <taxon>Apocrita</taxon>
        <taxon>Proctotrupomorpha</taxon>
        <taxon>Chalcidoidea</taxon>
        <taxon>Trichogrammatidae</taxon>
        <taxon>Trichogramma</taxon>
    </lineage>
</organism>
<dbReference type="Proteomes" id="UP000479190">
    <property type="component" value="Unassembled WGS sequence"/>
</dbReference>
<proteinExistence type="predicted"/>
<evidence type="ECO:0000313" key="2">
    <source>
        <dbReference type="Proteomes" id="UP000479190"/>
    </source>
</evidence>
<gene>
    <name evidence="1" type="ORF">TBRA_LOCUS9553</name>
</gene>
<dbReference type="EMBL" id="CADCXV010000866">
    <property type="protein sequence ID" value="CAB0037740.1"/>
    <property type="molecule type" value="Genomic_DNA"/>
</dbReference>
<protein>
    <submittedName>
        <fullName evidence="1">Uncharacterized protein</fullName>
    </submittedName>
</protein>
<name>A0A6H5IJX4_9HYME</name>